<reference evidence="2 3" key="1">
    <citation type="submission" date="2017-12" db="EMBL/GenBank/DDBJ databases">
        <authorList>
            <person name="Pombert J.-F."/>
            <person name="Haag K.L."/>
            <person name="Ebert D."/>
        </authorList>
    </citation>
    <scope>NUCLEOTIDE SEQUENCE [LARGE SCALE GENOMIC DNA]</scope>
    <source>
        <strain evidence="2">IL-G-3</strain>
    </source>
</reference>
<dbReference type="AlphaFoldDB" id="A0A4Q9LS10"/>
<protein>
    <submittedName>
        <fullName evidence="2">Reverse transcriptase</fullName>
    </submittedName>
</protein>
<keyword evidence="2" id="KW-0808">Transferase</keyword>
<evidence type="ECO:0000259" key="1">
    <source>
        <dbReference type="PROSITE" id="PS50878"/>
    </source>
</evidence>
<dbReference type="GO" id="GO:0003964">
    <property type="term" value="F:RNA-directed DNA polymerase activity"/>
    <property type="evidence" value="ECO:0007669"/>
    <property type="project" value="UniProtKB-KW"/>
</dbReference>
<feature type="non-terminal residue" evidence="2">
    <location>
        <position position="1096"/>
    </location>
</feature>
<keyword evidence="3" id="KW-1185">Reference proteome</keyword>
<dbReference type="InterPro" id="IPR043502">
    <property type="entry name" value="DNA/RNA_pol_sf"/>
</dbReference>
<dbReference type="Proteomes" id="UP000292282">
    <property type="component" value="Unassembled WGS sequence"/>
</dbReference>
<keyword evidence="2" id="KW-0548">Nucleotidyltransferase</keyword>
<comment type="caution">
    <text evidence="2">The sequence shown here is derived from an EMBL/GenBank/DDBJ whole genome shotgun (WGS) entry which is preliminary data.</text>
</comment>
<dbReference type="OrthoDB" id="2194416at2759"/>
<dbReference type="EMBL" id="PITK01001311">
    <property type="protein sequence ID" value="TBU11234.1"/>
    <property type="molecule type" value="Genomic_DNA"/>
</dbReference>
<dbReference type="PANTHER" id="PTHR35450:SF2">
    <property type="entry name" value="REVERSE TRANSCRIPTASE DOMAIN-CONTAINING PROTEIN"/>
    <property type="match status" value="1"/>
</dbReference>
<name>A0A4Q9LS10_9MICR</name>
<gene>
    <name evidence="2" type="ORF">CWI38_1311p0020</name>
</gene>
<evidence type="ECO:0000313" key="2">
    <source>
        <dbReference type="EMBL" id="TBU11234.1"/>
    </source>
</evidence>
<sequence length="1096" mass="126251">MGRRKKVDSENIKNEEIKAVNNSEIGLKETKTCDRDVVTISETLPPQPTIHNNTHSPPSTTLYVTPVSLLDSAHPSSCPDSSACGPANTMENLNAPAISEGNRLMVLHSILDSVTAVEQEWPRSAMSAVQKRFEYYNGKFGRTVDIDVLKKLTHNEAEREIRREENGERRRTPTCLAEPCFLTDTTLYMNLREKFLCKIKELSEKEIGDVVVRTRKLPSELVDNKVLELINRITGEYAEFHVPKNVSDAARIIQAAHVCYDEETRKEKPRSAWKENIESKISKLVLSKDLLEKARKLEKLSTSETKKFNLDLSKINDLSEALVKKNEALNVYEKKITMYESRRKFRKENRMFELFRGRFHRGLSERVESEHVVYRDEISEFWSKMWNKNDKVVTYDEYLIPFVSDTQQTTFPSLEEFIDIINCLPNWKAAGIDGIYNFYINKLTGLHKYLYDIVKAICLEGTSKADWYYCRLTYLIPKGTPNTGSDYRPITCMSNLYKLTTKCVTKVVRVEVERRGLLSDNQLGAVRGVQGAKEQALLNIAINKEYGNNLKATWIDVIISKWKIDISVGPEKIMSKKIDRGILQGDSLSPLLFVLCMDPLSRKLNEKYTKVTIKTDAESHATNHLLFIDDLKLLAKNGTTLEKMTEEVKMFMKNIGLEINKEKSATNDPCCEDTATLLEGIGVHKYLGIIEDSRGIPTSKSFEEVQTKLIARVERLCRTRLNARNLFQAINQHAISLLNYHIGVLRLEPADFLKLDDAVRAVLVKNKIHLRPGCKERLYLPRTELGRGLHSVEFKSEHMLLQLLDCLEKSKETSTRRAAILKVENDNKTRLALIKDFLQVKYGMAEEVTKKSLEEAQLAKLYNEIEKRKLHSKLYSARNNELVSVNDSSRWLKKGSVRPRDEAVFCYIQDRNVFWGAEGVCQHCNTSRKTVDHLATRCEKMLGHDYTRRHNEVVRCIHLLFLNKYKFKSSKRIRSHSVQEILDNEYAEIRVDTRIKTDVKIRNNRPDIFVLDKRRNKITLIEVGITSQDSLQIVETEKLRKYDLLANELGLIYKCSVEIISYVITWDGIVTKYHKTYLKRLQIPINVEAYIQSIVL</sequence>
<dbReference type="InterPro" id="IPR000477">
    <property type="entry name" value="RT_dom"/>
</dbReference>
<dbReference type="VEuPathDB" id="MicrosporidiaDB:CWI38_1311p0020"/>
<dbReference type="PROSITE" id="PS50878">
    <property type="entry name" value="RT_POL"/>
    <property type="match status" value="1"/>
</dbReference>
<dbReference type="Pfam" id="PF00078">
    <property type="entry name" value="RVT_1"/>
    <property type="match status" value="1"/>
</dbReference>
<dbReference type="SUPFAM" id="SSF56672">
    <property type="entry name" value="DNA/RNA polymerases"/>
    <property type="match status" value="1"/>
</dbReference>
<dbReference type="CDD" id="cd01650">
    <property type="entry name" value="RT_nLTR_like"/>
    <property type="match status" value="1"/>
</dbReference>
<accession>A0A4Q9LS10</accession>
<proteinExistence type="predicted"/>
<feature type="domain" description="Reverse transcriptase" evidence="1">
    <location>
        <begin position="457"/>
        <end position="683"/>
    </location>
</feature>
<keyword evidence="2" id="KW-0695">RNA-directed DNA polymerase</keyword>
<organism evidence="2 3">
    <name type="scientific">Hamiltosporidium tvaerminnensis</name>
    <dbReference type="NCBI Taxonomy" id="1176355"/>
    <lineage>
        <taxon>Eukaryota</taxon>
        <taxon>Fungi</taxon>
        <taxon>Fungi incertae sedis</taxon>
        <taxon>Microsporidia</taxon>
        <taxon>Dubosqiidae</taxon>
        <taxon>Hamiltosporidium</taxon>
    </lineage>
</organism>
<dbReference type="PANTHER" id="PTHR35450">
    <property type="entry name" value="REVERSE TRANSCRIPTASE DOMAIN-CONTAINING PROTEIN"/>
    <property type="match status" value="1"/>
</dbReference>
<evidence type="ECO:0000313" key="3">
    <source>
        <dbReference type="Proteomes" id="UP000292282"/>
    </source>
</evidence>